<name>A0A7R8UFB2_HERIL</name>
<evidence type="ECO:0000313" key="2">
    <source>
        <dbReference type="EMBL" id="CAD7079772.1"/>
    </source>
</evidence>
<gene>
    <name evidence="2" type="ORF">HERILL_LOCUS2970</name>
</gene>
<sequence length="246" mass="27021">MISIHQPVLSLLLVSILEVSAQSGYIYQSPSLFGPSSPAPTFAPSIISQGLLSQPQARIVTSGNKDRSNLQFLNLGFPVIDNNYLSDTETYIVDGRVLKQYLVEENQYDDILPPDNVGSNPILLNDFANIFDKYSTINQNNRRPNPVSRGISQDFLRIQVSNGPTSLIQPVTRNHGPVALGSGSLGYIRRPNGSVFLGSGSLGYISNQQRVNDLGIRVLVIIQNIVDLVSKAEYRFLSNDDSRSVE</sequence>
<protein>
    <submittedName>
        <fullName evidence="2">Uncharacterized protein</fullName>
    </submittedName>
</protein>
<dbReference type="AlphaFoldDB" id="A0A7R8UFB2"/>
<proteinExistence type="predicted"/>
<reference evidence="2 3" key="1">
    <citation type="submission" date="2020-11" db="EMBL/GenBank/DDBJ databases">
        <authorList>
            <person name="Wallbank WR R."/>
            <person name="Pardo Diaz C."/>
            <person name="Kozak K."/>
            <person name="Martin S."/>
            <person name="Jiggins C."/>
            <person name="Moest M."/>
            <person name="Warren A I."/>
            <person name="Generalovic N T."/>
            <person name="Byers J.R.P. K."/>
            <person name="Montejo-Kovacevich G."/>
            <person name="Yen C E."/>
        </authorList>
    </citation>
    <scope>NUCLEOTIDE SEQUENCE [LARGE SCALE GENOMIC DNA]</scope>
</reference>
<keyword evidence="1" id="KW-0732">Signal</keyword>
<accession>A0A7R8UFB2</accession>
<feature type="signal peptide" evidence="1">
    <location>
        <begin position="1"/>
        <end position="21"/>
    </location>
</feature>
<dbReference type="InParanoid" id="A0A7R8UFB2"/>
<keyword evidence="3" id="KW-1185">Reference proteome</keyword>
<organism evidence="2 3">
    <name type="scientific">Hermetia illucens</name>
    <name type="common">Black soldier fly</name>
    <dbReference type="NCBI Taxonomy" id="343691"/>
    <lineage>
        <taxon>Eukaryota</taxon>
        <taxon>Metazoa</taxon>
        <taxon>Ecdysozoa</taxon>
        <taxon>Arthropoda</taxon>
        <taxon>Hexapoda</taxon>
        <taxon>Insecta</taxon>
        <taxon>Pterygota</taxon>
        <taxon>Neoptera</taxon>
        <taxon>Endopterygota</taxon>
        <taxon>Diptera</taxon>
        <taxon>Brachycera</taxon>
        <taxon>Stratiomyomorpha</taxon>
        <taxon>Stratiomyidae</taxon>
        <taxon>Hermetiinae</taxon>
        <taxon>Hermetia</taxon>
    </lineage>
</organism>
<evidence type="ECO:0000313" key="3">
    <source>
        <dbReference type="Proteomes" id="UP000594454"/>
    </source>
</evidence>
<dbReference type="Proteomes" id="UP000594454">
    <property type="component" value="Chromosome 1"/>
</dbReference>
<dbReference type="EMBL" id="LR899009">
    <property type="protein sequence ID" value="CAD7079772.1"/>
    <property type="molecule type" value="Genomic_DNA"/>
</dbReference>
<evidence type="ECO:0000256" key="1">
    <source>
        <dbReference type="SAM" id="SignalP"/>
    </source>
</evidence>
<feature type="chain" id="PRO_5031068773" evidence="1">
    <location>
        <begin position="22"/>
        <end position="246"/>
    </location>
</feature>
<dbReference type="OrthoDB" id="7791368at2759"/>